<accession>A0AAN7KQT6</accession>
<dbReference type="Gene3D" id="3.30.40.10">
    <property type="entry name" value="Zinc/RING finger domain, C3HC4 (zinc finger)"/>
    <property type="match status" value="1"/>
</dbReference>
<dbReference type="InterPro" id="IPR001841">
    <property type="entry name" value="Znf_RING"/>
</dbReference>
<keyword evidence="5" id="KW-1185">Reference proteome</keyword>
<reference evidence="4 5" key="1">
    <citation type="journal article" date="2023" name="Hortic Res">
        <title>Pangenome of water caltrop reveals structural variations and asymmetric subgenome divergence after allopolyploidization.</title>
        <authorList>
            <person name="Zhang X."/>
            <person name="Chen Y."/>
            <person name="Wang L."/>
            <person name="Yuan Y."/>
            <person name="Fang M."/>
            <person name="Shi L."/>
            <person name="Lu R."/>
            <person name="Comes H.P."/>
            <person name="Ma Y."/>
            <person name="Chen Y."/>
            <person name="Huang G."/>
            <person name="Zhou Y."/>
            <person name="Zheng Z."/>
            <person name="Qiu Y."/>
        </authorList>
    </citation>
    <scope>NUCLEOTIDE SEQUENCE [LARGE SCALE GENOMIC DNA]</scope>
    <source>
        <tissue evidence="4">Roots</tissue>
    </source>
</reference>
<dbReference type="PROSITE" id="PS50089">
    <property type="entry name" value="ZF_RING_2"/>
    <property type="match status" value="1"/>
</dbReference>
<feature type="domain" description="RING-type" evidence="3">
    <location>
        <begin position="108"/>
        <end position="150"/>
    </location>
</feature>
<keyword evidence="2" id="KW-0812">Transmembrane</keyword>
<dbReference type="InterPro" id="IPR013083">
    <property type="entry name" value="Znf_RING/FYVE/PHD"/>
</dbReference>
<dbReference type="SUPFAM" id="SSF57850">
    <property type="entry name" value="RING/U-box"/>
    <property type="match status" value="1"/>
</dbReference>
<evidence type="ECO:0000313" key="5">
    <source>
        <dbReference type="Proteomes" id="UP001345219"/>
    </source>
</evidence>
<keyword evidence="2" id="KW-0472">Membrane</keyword>
<organism evidence="4 5">
    <name type="scientific">Trapa incisa</name>
    <dbReference type="NCBI Taxonomy" id="236973"/>
    <lineage>
        <taxon>Eukaryota</taxon>
        <taxon>Viridiplantae</taxon>
        <taxon>Streptophyta</taxon>
        <taxon>Embryophyta</taxon>
        <taxon>Tracheophyta</taxon>
        <taxon>Spermatophyta</taxon>
        <taxon>Magnoliopsida</taxon>
        <taxon>eudicotyledons</taxon>
        <taxon>Gunneridae</taxon>
        <taxon>Pentapetalae</taxon>
        <taxon>rosids</taxon>
        <taxon>malvids</taxon>
        <taxon>Myrtales</taxon>
        <taxon>Lythraceae</taxon>
        <taxon>Trapa</taxon>
    </lineage>
</organism>
<evidence type="ECO:0000256" key="1">
    <source>
        <dbReference type="PROSITE-ProRule" id="PRU00175"/>
    </source>
</evidence>
<evidence type="ECO:0000256" key="2">
    <source>
        <dbReference type="SAM" id="Phobius"/>
    </source>
</evidence>
<dbReference type="EMBL" id="JAXIOK010000005">
    <property type="protein sequence ID" value="KAK4771225.1"/>
    <property type="molecule type" value="Genomic_DNA"/>
</dbReference>
<dbReference type="AlphaFoldDB" id="A0AAN7KQT6"/>
<dbReference type="Proteomes" id="UP001345219">
    <property type="component" value="Chromosome 24"/>
</dbReference>
<keyword evidence="1" id="KW-0862">Zinc</keyword>
<evidence type="ECO:0000259" key="3">
    <source>
        <dbReference type="PROSITE" id="PS50089"/>
    </source>
</evidence>
<dbReference type="Pfam" id="PF13639">
    <property type="entry name" value="zf-RING_2"/>
    <property type="match status" value="1"/>
</dbReference>
<gene>
    <name evidence="4" type="ORF">SAY87_031757</name>
</gene>
<keyword evidence="1" id="KW-0863">Zinc-finger</keyword>
<comment type="caution">
    <text evidence="4">The sequence shown here is derived from an EMBL/GenBank/DDBJ whole genome shotgun (WGS) entry which is preliminary data.</text>
</comment>
<dbReference type="PANTHER" id="PTHR47258:SF1">
    <property type="entry name" value="E3 UBIQUITIN-PROTEIN LIGASE XERICO-RELATED"/>
    <property type="match status" value="1"/>
</dbReference>
<name>A0AAN7KQT6_9MYRT</name>
<keyword evidence="2" id="KW-1133">Transmembrane helix</keyword>
<evidence type="ECO:0000313" key="4">
    <source>
        <dbReference type="EMBL" id="KAK4771225.1"/>
    </source>
</evidence>
<feature type="transmembrane region" description="Helical" evidence="2">
    <location>
        <begin position="12"/>
        <end position="32"/>
    </location>
</feature>
<proteinExistence type="predicted"/>
<protein>
    <recommendedName>
        <fullName evidence="3">RING-type domain-containing protein</fullName>
    </recommendedName>
</protein>
<dbReference type="GO" id="GO:0008270">
    <property type="term" value="F:zinc ion binding"/>
    <property type="evidence" value="ECO:0007669"/>
    <property type="project" value="UniProtKB-KW"/>
</dbReference>
<sequence length="164" mass="18334">MGLSSLPAPSEGMLCIILVNAALTLSIFKNFIRSIVYFFGFWFSAPSSRSPPPPPPTTTESAIIHPPDFSEFSSSSTATATYMEQFRGRTPTVRFDSVCSLDEREHECSVCLTEFKPHSGINRLSCGHIFHNVCLERWLDYCNISCPLCRKSLMPEEDGPSCIW</sequence>
<dbReference type="PANTHER" id="PTHR47258">
    <property type="match status" value="1"/>
</dbReference>
<keyword evidence="1" id="KW-0479">Metal-binding</keyword>
<dbReference type="SMART" id="SM00184">
    <property type="entry name" value="RING"/>
    <property type="match status" value="1"/>
</dbReference>
<dbReference type="InterPro" id="IPR044249">
    <property type="entry name" value="XERICO-like"/>
</dbReference>